<protein>
    <submittedName>
        <fullName evidence="8">Mucin-17-like isoform X1</fullName>
    </submittedName>
</protein>
<feature type="compositionally biased region" description="Low complexity" evidence="3">
    <location>
        <begin position="585"/>
        <end position="612"/>
    </location>
</feature>
<dbReference type="STRING" id="7574.A0A1S3K365"/>
<keyword evidence="7" id="KW-1185">Reference proteome</keyword>
<name>A0A1S3K365_LINAN</name>
<dbReference type="Pfam" id="PF00088">
    <property type="entry name" value="Trefoil"/>
    <property type="match status" value="1"/>
</dbReference>
<evidence type="ECO:0000256" key="2">
    <source>
        <dbReference type="PROSITE-ProRule" id="PRU00779"/>
    </source>
</evidence>
<accession>A0A1S3K365</accession>
<evidence type="ECO:0000256" key="1">
    <source>
        <dbReference type="ARBA" id="ARBA00023157"/>
    </source>
</evidence>
<feature type="transmembrane region" description="Helical" evidence="4">
    <location>
        <begin position="772"/>
        <end position="796"/>
    </location>
</feature>
<dbReference type="RefSeq" id="XP_013416967.1">
    <property type="nucleotide sequence ID" value="XM_013561513.1"/>
</dbReference>
<proteinExistence type="predicted"/>
<evidence type="ECO:0000256" key="3">
    <source>
        <dbReference type="SAM" id="MobiDB-lite"/>
    </source>
</evidence>
<feature type="compositionally biased region" description="Basic and acidic residues" evidence="3">
    <location>
        <begin position="817"/>
        <end position="836"/>
    </location>
</feature>
<keyword evidence="4" id="KW-0472">Membrane</keyword>
<feature type="region of interest" description="Disordered" evidence="3">
    <location>
        <begin position="817"/>
        <end position="892"/>
    </location>
</feature>
<feature type="region of interest" description="Disordered" evidence="3">
    <location>
        <begin position="585"/>
        <end position="620"/>
    </location>
</feature>
<evidence type="ECO:0000256" key="4">
    <source>
        <dbReference type="SAM" id="Phobius"/>
    </source>
</evidence>
<dbReference type="SUPFAM" id="SSF57492">
    <property type="entry name" value="Trefoil"/>
    <property type="match status" value="1"/>
</dbReference>
<dbReference type="Gene3D" id="4.10.110.10">
    <property type="entry name" value="Spasmolytic Protein, domain 1"/>
    <property type="match status" value="1"/>
</dbReference>
<dbReference type="PROSITE" id="PS51448">
    <property type="entry name" value="P_TREFOIL_2"/>
    <property type="match status" value="1"/>
</dbReference>
<feature type="signal peptide" evidence="5">
    <location>
        <begin position="1"/>
        <end position="27"/>
    </location>
</feature>
<evidence type="ECO:0000259" key="6">
    <source>
        <dbReference type="PROSITE" id="PS51448"/>
    </source>
</evidence>
<feature type="disulfide bond" evidence="2">
    <location>
        <begin position="47"/>
        <end position="62"/>
    </location>
</feature>
<evidence type="ECO:0000313" key="8">
    <source>
        <dbReference type="RefSeq" id="XP_013416967.1"/>
    </source>
</evidence>
<comment type="caution">
    <text evidence="2">Lacks conserved residue(s) required for the propagation of feature annotation.</text>
</comment>
<reference evidence="8" key="1">
    <citation type="submission" date="2025-08" db="UniProtKB">
        <authorList>
            <consortium name="RefSeq"/>
        </authorList>
    </citation>
    <scope>IDENTIFICATION</scope>
    <source>
        <tissue evidence="8">Gonads</tissue>
    </source>
</reference>
<organism evidence="7 8">
    <name type="scientific">Lingula anatina</name>
    <name type="common">Brachiopod</name>
    <name type="synonym">Lingula unguis</name>
    <dbReference type="NCBI Taxonomy" id="7574"/>
    <lineage>
        <taxon>Eukaryota</taxon>
        <taxon>Metazoa</taxon>
        <taxon>Spiralia</taxon>
        <taxon>Lophotrochozoa</taxon>
        <taxon>Brachiopoda</taxon>
        <taxon>Linguliformea</taxon>
        <taxon>Lingulata</taxon>
        <taxon>Lingulida</taxon>
        <taxon>Linguloidea</taxon>
        <taxon>Lingulidae</taxon>
        <taxon>Lingula</taxon>
    </lineage>
</organism>
<dbReference type="Proteomes" id="UP000085678">
    <property type="component" value="Unplaced"/>
</dbReference>
<keyword evidence="5" id="KW-0732">Signal</keyword>
<dbReference type="AlphaFoldDB" id="A0A1S3K365"/>
<dbReference type="OrthoDB" id="382013at2759"/>
<feature type="domain" description="P-type" evidence="6">
    <location>
        <begin position="34"/>
        <end position="81"/>
    </location>
</feature>
<keyword evidence="1 2" id="KW-1015">Disulfide bond</keyword>
<dbReference type="InParanoid" id="A0A1S3K365"/>
<sequence>MKIGWANMEFLRLLVVVLVFATVPAYGGDITDVPACGAYDPVIHRDCGRIGTTQDECEHMGCCWVPCRDCDGTVPWCYGLKPGAVTNSAVTATAVAVQTTGPMRLPTETPEVPPVSTESPEQTTVVVATTEVKTPSVMVDTTGVQQQTTKLEPGTTQAALATTETEAETVASTVSEIVMQTESQTTVESVTSSGLGSTTETVQETTVVAVETTVAAEEQTTLQTETTEAPLVVMVDGTTAPPTVDSTQAVDVTRNADVTTETAESTGNFINSTASAHTTESLTTEGAAVTTAEPVTTNNNISVVAVTTAASETTQLETTNSPLTTPLTFDSVDSNTTATVSITTTQSIQDNVTVSTVSTNEATTQEVKMPSVLPTEQATTEITTEETTQSVTTIAGPVDPCDPNGHKLIVDLTRHVNNQERTQYLSDKGQLDSTSWYKFEIQGKPAEIPTECINSGYCSTLFPLRVNLAGTPPPDAGEEINATYCTISVLKEAGYVDCCTARKNLKMTKCGRGLGSFFLYMFVEEVDMENAAFCTMNPGETLSVAQKGVAGPITTPAPETTTGKRNSKKPEVPNKTKVIVEETTEATQTTEAVTTSSEQTTLAATTGAPPTAEAKDLTEEQEDGVITTVFAYDGDKDEDKLQDFAKQFRLALLAILNDYFKDQSRSRRKRADGDKLDLDDIVIVNPTPRVNKNGELEVAVYIRNSNGTGETILPRGKLLDLLSQLENKRRLEKEVNLNVTDVYAGLPNDLYPTTAPKPAAASGRLTPLEAHMGLFIAMAVLACVCIVVIIVGIIWLKCRRCCRCRCCQKRDKSYLKDDGDLEAGTKKPLQEVHENPIPDEEITRDEAPMLEKANPAVTPNGNGNVIADDDEKNNGWVVPISELSPEELDNRR</sequence>
<dbReference type="GeneID" id="106178367"/>
<dbReference type="KEGG" id="lak:106178367"/>
<feature type="chain" id="PRO_5010164564" evidence="5">
    <location>
        <begin position="28"/>
        <end position="892"/>
    </location>
</feature>
<keyword evidence="4" id="KW-0812">Transmembrane</keyword>
<dbReference type="InterPro" id="IPR044913">
    <property type="entry name" value="P_trefoil_dom_sf"/>
</dbReference>
<gene>
    <name evidence="8" type="primary">LOC106178367</name>
</gene>
<keyword evidence="4" id="KW-1133">Transmembrane helix</keyword>
<feature type="region of interest" description="Disordered" evidence="3">
    <location>
        <begin position="103"/>
        <end position="122"/>
    </location>
</feature>
<dbReference type="CDD" id="cd00111">
    <property type="entry name" value="Trefoil"/>
    <property type="match status" value="1"/>
</dbReference>
<evidence type="ECO:0000313" key="7">
    <source>
        <dbReference type="Proteomes" id="UP000085678"/>
    </source>
</evidence>
<feature type="region of interest" description="Disordered" evidence="3">
    <location>
        <begin position="550"/>
        <end position="573"/>
    </location>
</feature>
<evidence type="ECO:0000256" key="5">
    <source>
        <dbReference type="SAM" id="SignalP"/>
    </source>
</evidence>
<dbReference type="InterPro" id="IPR000519">
    <property type="entry name" value="P_trefoil_dom"/>
</dbReference>